<dbReference type="KEGG" id="kuy:FY550_09265"/>
<dbReference type="InterPro" id="IPR013783">
    <property type="entry name" value="Ig-like_fold"/>
</dbReference>
<organism evidence="1 2">
    <name type="scientific">Kushneria phosphatilytica</name>
    <dbReference type="NCBI Taxonomy" id="657387"/>
    <lineage>
        <taxon>Bacteria</taxon>
        <taxon>Pseudomonadati</taxon>
        <taxon>Pseudomonadota</taxon>
        <taxon>Gammaproteobacteria</taxon>
        <taxon>Oceanospirillales</taxon>
        <taxon>Halomonadaceae</taxon>
        <taxon>Kushneria</taxon>
    </lineage>
</organism>
<dbReference type="InterPro" id="IPR003961">
    <property type="entry name" value="FN3_dom"/>
</dbReference>
<dbReference type="PROSITE" id="PS50853">
    <property type="entry name" value="FN3"/>
    <property type="match status" value="1"/>
</dbReference>
<dbReference type="InterPro" id="IPR032876">
    <property type="entry name" value="J_dom"/>
</dbReference>
<name>A0A1S1NVX5_9GAMM</name>
<dbReference type="Pfam" id="PF13550">
    <property type="entry name" value="Phage-tail_3"/>
    <property type="match status" value="1"/>
</dbReference>
<dbReference type="RefSeq" id="WP_070977648.1">
    <property type="nucleotide sequence ID" value="NZ_CP043420.1"/>
</dbReference>
<dbReference type="STRING" id="657387.BH688_05520"/>
<dbReference type="Proteomes" id="UP000322553">
    <property type="component" value="Chromosome"/>
</dbReference>
<dbReference type="EMBL" id="CP043420">
    <property type="protein sequence ID" value="QEL11307.1"/>
    <property type="molecule type" value="Genomic_DNA"/>
</dbReference>
<evidence type="ECO:0000313" key="1">
    <source>
        <dbReference type="EMBL" id="QEL11307.1"/>
    </source>
</evidence>
<sequence length="1027" mass="112457">MGDAVEAVASVAVGVAVGFATGNPYFGITAAATIYSATSKGQKPNANTNQGDVKQTVRSSKEPVRWVFGDIGVGGLLFWAQEQTGDQDRDDEEKLYLVYAVTEGHIDGIRTVYANQEDANDSDGLIEWDVVSDPDEVNQYLLNNSPDWRESQIGKGLTYVRLTLTYDSDYFASGIPDFKFAGRFNDELYDPRDESTGYSDNPALIMLWYLRNRLNVPDDEIVFDMFSEAANICDESVTNPDGGVDKRYAMAGGFKADERKDEVISDIEATCAGNLVRIGGRFGFMAGAYYGPAEFTITEDMVIGQVQGSTEVSRSDAVNTIRGTFVDPAQRWTETDYPSVQVDEWVEQDGEEIEDTLNLRFVTNAYQAQRLANIQLRKKRAGGNLKLKLNFAGYACRPGRVVRVSLPTLDIDGEFAVSDWEFSGTEGCQVTLSAVSADIFDDSVAQPYSPPDFIDMPTGGMAAPANVRYLVKRIGDVQQGRITWNAVPGALHYNVVIRHDGSAVQSAQVPGGVTNLSVSGLTAGSYTVGVSARGSLATSGEGVATFDILQPPKPDRVVVTEARDSIMLIPTLNSGDLGGGTWEYYWSTISDISNAEVTERAEYLSQGASVTHSGRTPGQTYYYWVRGVNAYGKSEWFTTQATTNENFDDIFDALRNEIEQEGQLYDDIVEGVSPGVLQQVDTDLDGFRQQLENNEKAISELRRGSDEQAVKMLLLKAASETNNSTLRVEQIVRSNLARQVTTLQTAQAQVEDDLYTVVQEDGNGFKAGAIRTVQVGDSKAVLGLKTDGDIAEIGAVADKFYIYNEVSGEHVLAFIVEDGRVVMPESLIGQLTAGKIVTDDGRSLIENGYIRTDVLDVQEVARFTGDVESNNYSQGSRGWKIEQNGTVEFYDATVRGTLFADDIKGDVATFTSFNWSGRSNNWTFYSHNQYLGDRDGGYTPIVIVTLKFDWDIKDGTIPIRTFVNIVLSGGGETYTFPYDIFSFGSISLALPAKTNSLELTVQKTSDTDQNFDSLYLTSVNANVVKIP</sequence>
<proteinExistence type="predicted"/>
<dbReference type="InterPro" id="IPR036116">
    <property type="entry name" value="FN3_sf"/>
</dbReference>
<dbReference type="OrthoDB" id="109844at2"/>
<dbReference type="Pfam" id="PF24489">
    <property type="entry name" value="Ig_J_second"/>
    <property type="match status" value="1"/>
</dbReference>
<dbReference type="Pfam" id="PF09327">
    <property type="entry name" value="Phage_Tail_Tip"/>
    <property type="match status" value="1"/>
</dbReference>
<dbReference type="SUPFAM" id="SSF49265">
    <property type="entry name" value="Fibronectin type III"/>
    <property type="match status" value="1"/>
</dbReference>
<dbReference type="InterPro" id="IPR057587">
    <property type="entry name" value="GpJ_Ig_second"/>
</dbReference>
<protein>
    <submittedName>
        <fullName evidence="1">Host specificity protein J</fullName>
    </submittedName>
</protein>
<evidence type="ECO:0000313" key="2">
    <source>
        <dbReference type="Proteomes" id="UP000322553"/>
    </source>
</evidence>
<gene>
    <name evidence="1" type="ORF">FY550_09265</name>
</gene>
<dbReference type="Gene3D" id="2.60.40.10">
    <property type="entry name" value="Immunoglobulins"/>
    <property type="match status" value="1"/>
</dbReference>
<accession>A0A1S1NVX5</accession>
<dbReference type="PANTHER" id="PTHR36251:SF2">
    <property type="entry name" value="GIFSY-2 PROPHAGE HOST SPECIFICITY PROTEIN J, PHAGE LAMBDA"/>
    <property type="match status" value="1"/>
</dbReference>
<reference evidence="1 2" key="1">
    <citation type="submission" date="2019-08" db="EMBL/GenBank/DDBJ databases">
        <title>Complete genome sequence of Kushneria sp. YCWA18, a halophilic phosphate-solubilizing bacterium isolated from Daqiao saltern in China.</title>
        <authorList>
            <person name="Du G.-X."/>
            <person name="Qu L.-Y."/>
        </authorList>
    </citation>
    <scope>NUCLEOTIDE SEQUENCE [LARGE SCALE GENOMIC DNA]</scope>
    <source>
        <strain evidence="1 2">YCWA18</strain>
    </source>
</reference>
<dbReference type="PANTHER" id="PTHR36251">
    <property type="entry name" value="FELS-1 PROPHAGE HOST SPECIFICITY PROTEIN-RELATED"/>
    <property type="match status" value="1"/>
</dbReference>
<keyword evidence="2" id="KW-1185">Reference proteome</keyword>
<dbReference type="InterPro" id="IPR015406">
    <property type="entry name" value="GpJ_CSF"/>
</dbReference>
<dbReference type="AlphaFoldDB" id="A0A1S1NVX5"/>
<dbReference type="InterPro" id="IPR053171">
    <property type="entry name" value="Viral_Tip_Attach_Protein"/>
</dbReference>